<dbReference type="PANTHER" id="PTHR43022:SF1">
    <property type="entry name" value="PROTEIN SMF"/>
    <property type="match status" value="1"/>
</dbReference>
<dbReference type="EMBL" id="CP022572">
    <property type="protein sequence ID" value="AZU62567.1"/>
    <property type="molecule type" value="Genomic_DNA"/>
</dbReference>
<dbReference type="Pfam" id="PF02481">
    <property type="entry name" value="DNA_processg_A"/>
    <property type="match status" value="1"/>
</dbReference>
<evidence type="ECO:0000313" key="3">
    <source>
        <dbReference type="EMBL" id="AZU62567.1"/>
    </source>
</evidence>
<dbReference type="RefSeq" id="WP_127487314.1">
    <property type="nucleotide sequence ID" value="NZ_CP022572.1"/>
</dbReference>
<evidence type="ECO:0000313" key="4">
    <source>
        <dbReference type="Proteomes" id="UP000282892"/>
    </source>
</evidence>
<organism evidence="3 4">
    <name type="scientific">Neobacillus mesonae</name>
    <dbReference type="NCBI Taxonomy" id="1193713"/>
    <lineage>
        <taxon>Bacteria</taxon>
        <taxon>Bacillati</taxon>
        <taxon>Bacillota</taxon>
        <taxon>Bacilli</taxon>
        <taxon>Bacillales</taxon>
        <taxon>Bacillaceae</taxon>
        <taxon>Neobacillus</taxon>
    </lineage>
</organism>
<dbReference type="AlphaFoldDB" id="A0A3T0HZV6"/>
<keyword evidence="4" id="KW-1185">Reference proteome</keyword>
<evidence type="ECO:0000256" key="1">
    <source>
        <dbReference type="ARBA" id="ARBA00006525"/>
    </source>
</evidence>
<accession>A0A3T0HZV6</accession>
<feature type="domain" description="Smf/DprA SLOG" evidence="2">
    <location>
        <begin position="86"/>
        <end position="287"/>
    </location>
</feature>
<proteinExistence type="inferred from homology"/>
<sequence>MNFKESIFILYDLGISLTALSKLYREANLEQLIDVLNGNFLSVQFSLGVFNDKDIELLSSMDALDKSKSYTSKLLIEFKEKEIQYYSYYEDGYPQSLKGIPSPPFFIFLKGNLRLLENRFICSVVGTRNPSEQIIAKIERTVNEMVSAGVVIVSGLALGTDICVHRSTLKNKGKTIAVLPSSLDNIIPKGHEKDADEIIKKDGLLISEYYKSETFHKKTNYIHRNRIISGLSNAILITECSDKSGTMHTARFAYKQRRPLYCFDNQSTGVRKLLDSNSACVYTNLKDLPM</sequence>
<dbReference type="InterPro" id="IPR003488">
    <property type="entry name" value="DprA"/>
</dbReference>
<dbReference type="OrthoDB" id="9785707at2"/>
<protein>
    <submittedName>
        <fullName evidence="3">DNA processing protein DprA</fullName>
    </submittedName>
</protein>
<gene>
    <name evidence="3" type="ORF">CHR53_15545</name>
</gene>
<reference evidence="3 4" key="1">
    <citation type="submission" date="2017-07" db="EMBL/GenBank/DDBJ databases">
        <title>The complete genome sequence of Bacillus mesonae strain H20-5, an efficient strain improving plant abiotic stress resistance.</title>
        <authorList>
            <person name="Kim S.Y."/>
            <person name="Song H."/>
            <person name="Sang M.K."/>
            <person name="Weon H.-Y."/>
            <person name="Song J."/>
        </authorList>
    </citation>
    <scope>NUCLEOTIDE SEQUENCE [LARGE SCALE GENOMIC DNA]</scope>
    <source>
        <strain evidence="3 4">H20-5</strain>
    </source>
</reference>
<dbReference type="GO" id="GO:0009294">
    <property type="term" value="P:DNA-mediated transformation"/>
    <property type="evidence" value="ECO:0007669"/>
    <property type="project" value="InterPro"/>
</dbReference>
<comment type="similarity">
    <text evidence="1">Belongs to the DprA/Smf family.</text>
</comment>
<dbReference type="InterPro" id="IPR057666">
    <property type="entry name" value="DrpA_SLOG"/>
</dbReference>
<dbReference type="SUPFAM" id="SSF102405">
    <property type="entry name" value="MCP/YpsA-like"/>
    <property type="match status" value="1"/>
</dbReference>
<name>A0A3T0HZV6_9BACI</name>
<evidence type="ECO:0000259" key="2">
    <source>
        <dbReference type="Pfam" id="PF02481"/>
    </source>
</evidence>
<dbReference type="KEGG" id="nmk:CHR53_15545"/>
<dbReference type="Proteomes" id="UP000282892">
    <property type="component" value="Chromosome"/>
</dbReference>
<dbReference type="Gene3D" id="3.40.50.450">
    <property type="match status" value="1"/>
</dbReference>
<dbReference type="PANTHER" id="PTHR43022">
    <property type="entry name" value="PROTEIN SMF"/>
    <property type="match status" value="1"/>
</dbReference>